<keyword evidence="4" id="KW-1185">Reference proteome</keyword>
<accession>A0A9W6CMJ0</accession>
<evidence type="ECO:0000313" key="3">
    <source>
        <dbReference type="Proteomes" id="UP001144397"/>
    </source>
</evidence>
<dbReference type="Proteomes" id="UP001245370">
    <property type="component" value="Unassembled WGS sequence"/>
</dbReference>
<organism evidence="1 3">
    <name type="scientific">Xanthobacter flavus</name>
    <dbReference type="NCBI Taxonomy" id="281"/>
    <lineage>
        <taxon>Bacteria</taxon>
        <taxon>Pseudomonadati</taxon>
        <taxon>Pseudomonadota</taxon>
        <taxon>Alphaproteobacteria</taxon>
        <taxon>Hyphomicrobiales</taxon>
        <taxon>Xanthobacteraceae</taxon>
        <taxon>Xanthobacter</taxon>
    </lineage>
</organism>
<evidence type="ECO:0000313" key="4">
    <source>
        <dbReference type="Proteomes" id="UP001245370"/>
    </source>
</evidence>
<sequence>MTSPVRYEIQKVAIVGLPGAADDGRPAPVEGTFNADGLSGPFQPNAGQVFNVTIAGDFVATLTLKRSFDGGVTKHELTAGGETIYVWTAPASERAEEGEPGVDYYLECSDFTSGPVSYRIS</sequence>
<proteinExistence type="predicted"/>
<comment type="caution">
    <text evidence="1">The sequence shown here is derived from an EMBL/GenBank/DDBJ whole genome shotgun (WGS) entry which is preliminary data.</text>
</comment>
<reference evidence="1" key="1">
    <citation type="submission" date="2022-12" db="EMBL/GenBank/DDBJ databases">
        <title>Reference genome sequencing for broad-spectrum identification of bacterial and archaeal isolates by mass spectrometry.</title>
        <authorList>
            <person name="Sekiguchi Y."/>
            <person name="Tourlousse D.M."/>
        </authorList>
    </citation>
    <scope>NUCLEOTIDE SEQUENCE</scope>
    <source>
        <strain evidence="1">301</strain>
    </source>
</reference>
<evidence type="ECO:0000313" key="2">
    <source>
        <dbReference type="EMBL" id="MDR6332344.1"/>
    </source>
</evidence>
<protein>
    <submittedName>
        <fullName evidence="1">Uncharacterized protein</fullName>
    </submittedName>
</protein>
<reference evidence="2 4" key="2">
    <citation type="submission" date="2023-07" db="EMBL/GenBank/DDBJ databases">
        <title>Genomic Encyclopedia of Type Strains, Phase IV (KMG-IV): sequencing the most valuable type-strain genomes for metagenomic binning, comparative biology and taxonomic classification.</title>
        <authorList>
            <person name="Goeker M."/>
        </authorList>
    </citation>
    <scope>NUCLEOTIDE SEQUENCE [LARGE SCALE GENOMIC DNA]</scope>
    <source>
        <strain evidence="2 4">DSM 338</strain>
    </source>
</reference>
<name>A0A9W6CMJ0_XANFL</name>
<dbReference type="EMBL" id="JAVDPY010000001">
    <property type="protein sequence ID" value="MDR6332344.1"/>
    <property type="molecule type" value="Genomic_DNA"/>
</dbReference>
<dbReference type="GeneID" id="95762372"/>
<dbReference type="EMBL" id="BSDO01000002">
    <property type="protein sequence ID" value="GLI21907.1"/>
    <property type="molecule type" value="Genomic_DNA"/>
</dbReference>
<gene>
    <name evidence="2" type="ORF">GGQ86_000791</name>
    <name evidence="1" type="ORF">XFLAVUS301_15810</name>
</gene>
<evidence type="ECO:0000313" key="1">
    <source>
        <dbReference type="EMBL" id="GLI21907.1"/>
    </source>
</evidence>
<dbReference type="RefSeq" id="WP_281806859.1">
    <property type="nucleotide sequence ID" value="NZ_BSDO01000002.1"/>
</dbReference>
<dbReference type="AlphaFoldDB" id="A0A9W6CMJ0"/>
<dbReference type="Proteomes" id="UP001144397">
    <property type="component" value="Unassembled WGS sequence"/>
</dbReference>